<evidence type="ECO:0000313" key="4">
    <source>
        <dbReference type="EMBL" id="CAE0243433.1"/>
    </source>
</evidence>
<feature type="region of interest" description="Disordered" evidence="1">
    <location>
        <begin position="712"/>
        <end position="759"/>
    </location>
</feature>
<proteinExistence type="predicted"/>
<dbReference type="EMBL" id="HBIB01008982">
    <property type="protein sequence ID" value="CAE0243435.1"/>
    <property type="molecule type" value="Transcribed_RNA"/>
</dbReference>
<evidence type="ECO:0000313" key="7">
    <source>
        <dbReference type="EMBL" id="CAE0243437.1"/>
    </source>
</evidence>
<reference evidence="7" key="1">
    <citation type="submission" date="2021-01" db="EMBL/GenBank/DDBJ databases">
        <authorList>
            <person name="Corre E."/>
            <person name="Pelletier E."/>
            <person name="Niang G."/>
            <person name="Scheremetjew M."/>
            <person name="Finn R."/>
            <person name="Kale V."/>
            <person name="Holt S."/>
            <person name="Cochrane G."/>
            <person name="Meng A."/>
            <person name="Brown T."/>
            <person name="Cohen L."/>
        </authorList>
    </citation>
    <scope>NUCLEOTIDE SEQUENCE</scope>
    <source>
        <strain evidence="7">NIES-2562</strain>
    </source>
</reference>
<organism evidence="7">
    <name type="scientific">Palpitomonas bilix</name>
    <dbReference type="NCBI Taxonomy" id="652834"/>
    <lineage>
        <taxon>Eukaryota</taxon>
        <taxon>Eukaryota incertae sedis</taxon>
    </lineage>
</organism>
<evidence type="ECO:0000313" key="6">
    <source>
        <dbReference type="EMBL" id="CAE0243436.1"/>
    </source>
</evidence>
<evidence type="ECO:0000313" key="3">
    <source>
        <dbReference type="EMBL" id="CAE0243431.1"/>
    </source>
</evidence>
<dbReference type="EMBL" id="HBIB01008978">
    <property type="protein sequence ID" value="CAE0243431.1"/>
    <property type="molecule type" value="Transcribed_RNA"/>
</dbReference>
<evidence type="ECO:0000313" key="5">
    <source>
        <dbReference type="EMBL" id="CAE0243435.1"/>
    </source>
</evidence>
<protein>
    <submittedName>
        <fullName evidence="7">Uncharacterized protein</fullName>
    </submittedName>
</protein>
<gene>
    <name evidence="2" type="ORF">PBIL07802_LOCUS5597</name>
    <name evidence="3" type="ORF">PBIL07802_LOCUS5599</name>
    <name evidence="4" type="ORF">PBIL07802_LOCUS5601</name>
    <name evidence="5" type="ORF">PBIL07802_LOCUS5603</name>
    <name evidence="6" type="ORF">PBIL07802_LOCUS5604</name>
    <name evidence="7" type="ORF">PBIL07802_LOCUS5605</name>
</gene>
<name>A0A7S3D300_9EUKA</name>
<dbReference type="AlphaFoldDB" id="A0A7S3D300"/>
<sequence>MPLVSGRYKVLQAQVLCGLNPHCAEYEFQVLTQVPPQTCRETARLYFLPQHSWLEKQDPKHLHQTFFQLRKYSEWEDEEWRLPEWIHQILTNDILQEDYTKDTSATSSNWYTHTVSMANVLLHYMAREVKASHMMGRNYEEVWKKVLNELIDQWKHVEIQHQMYEIALGHMLHAMCLCIPKHSWVYLRWSCQPLFQKAYRRMKVGEYEMNHRGQMRLFADLALFVVNMTPYLGTNVYLHHLWYTTKEVRVLFERVYAQFKRNYLLQDPQLTMPDDVRYADLQHPMEVFTYRLYEWERKQESGRRAQGREPFVYLWEKDQEGTEEEGQEQDEETCARTAFLQENNAKWITYLKNNYQKHRDAMAESICPMGELRMEETLPVFLRSPDRESEEMMVRWLMKAVGCKRVVHKALQYLEYLPAGLWTPGYICKEIVQWAEIRPKLPIMCSVKRYNLHLWEKLREENYVFKWKQCPTDILPLLMGLTKEKPVLQAIMKCVTFQPIDTDTRKESLSMRLHRMHDLMKRVNVHHENFATVLFALLEPNYDTARGLETVIHLCSTFDDEKTIRGVAQRFVKRYRSRCRKEGWALEGERKRQKNDIFPARWWQNAPGFGFLRADHLLLIGESFTQCLCRQALHRTCVLFFDEWKEQGLRMCFAYDEIYPPYTRMVWSEEIMPRASTKGSEARLLLLRHHTLVTGRRERTCLSLEQYLRREEPEVERKGERKRAEAAKKERGGGGGDSERKRRRTRERNENDAVARKDP</sequence>
<dbReference type="EMBL" id="HBIB01008983">
    <property type="protein sequence ID" value="CAE0243436.1"/>
    <property type="molecule type" value="Transcribed_RNA"/>
</dbReference>
<feature type="compositionally biased region" description="Basic and acidic residues" evidence="1">
    <location>
        <begin position="747"/>
        <end position="759"/>
    </location>
</feature>
<accession>A0A7S3D300</accession>
<dbReference type="EMBL" id="HBIB01008984">
    <property type="protein sequence ID" value="CAE0243437.1"/>
    <property type="molecule type" value="Transcribed_RNA"/>
</dbReference>
<evidence type="ECO:0000313" key="2">
    <source>
        <dbReference type="EMBL" id="CAE0243429.1"/>
    </source>
</evidence>
<feature type="compositionally biased region" description="Basic and acidic residues" evidence="1">
    <location>
        <begin position="712"/>
        <end position="740"/>
    </location>
</feature>
<evidence type="ECO:0000256" key="1">
    <source>
        <dbReference type="SAM" id="MobiDB-lite"/>
    </source>
</evidence>
<dbReference type="EMBL" id="HBIB01008975">
    <property type="protein sequence ID" value="CAE0243429.1"/>
    <property type="molecule type" value="Transcribed_RNA"/>
</dbReference>
<dbReference type="EMBL" id="HBIB01008980">
    <property type="protein sequence ID" value="CAE0243433.1"/>
    <property type="molecule type" value="Transcribed_RNA"/>
</dbReference>